<gene>
    <name evidence="2" type="ORF">HMPREF1981_00632</name>
</gene>
<dbReference type="HOGENOM" id="CLU_1101151_0_0_10"/>
<accession>U2CW22</accession>
<name>U2CW22_9BACE</name>
<evidence type="ECO:0000313" key="2">
    <source>
        <dbReference type="EMBL" id="ERI88248.1"/>
    </source>
</evidence>
<dbReference type="Proteomes" id="UP000016496">
    <property type="component" value="Unassembled WGS sequence"/>
</dbReference>
<feature type="domain" description="DUF4099" evidence="1">
    <location>
        <begin position="28"/>
        <end position="110"/>
    </location>
</feature>
<proteinExistence type="predicted"/>
<evidence type="ECO:0000259" key="1">
    <source>
        <dbReference type="Pfam" id="PF13351"/>
    </source>
</evidence>
<dbReference type="AlphaFoldDB" id="U2CW22"/>
<protein>
    <recommendedName>
        <fullName evidence="1">DUF4099 domain-containing protein</fullName>
    </recommendedName>
</protein>
<reference evidence="2 3" key="1">
    <citation type="submission" date="2013-08" db="EMBL/GenBank/DDBJ databases">
        <authorList>
            <person name="Weinstock G."/>
            <person name="Sodergren E."/>
            <person name="Wylie T."/>
            <person name="Fulton L."/>
            <person name="Fulton R."/>
            <person name="Fronick C."/>
            <person name="O'Laughlin M."/>
            <person name="Godfrey J."/>
            <person name="Miner T."/>
            <person name="Herter B."/>
            <person name="Appelbaum E."/>
            <person name="Cordes M."/>
            <person name="Lek S."/>
            <person name="Wollam A."/>
            <person name="Pepin K.H."/>
            <person name="Palsikar V.B."/>
            <person name="Mitreva M."/>
            <person name="Wilson R.K."/>
        </authorList>
    </citation>
    <scope>NUCLEOTIDE SEQUENCE [LARGE SCALE GENOMIC DNA]</scope>
    <source>
        <strain evidence="2 3">F0041</strain>
    </source>
</reference>
<sequence length="270" mass="31353">MYLIFGAAHIFLWQRQSIKVIKMKIQRFQSEELPYGILERFGLTQEMFEDLPQKAIEDILDGRRSPVLPIRVIDESGEEIHARTRFAFVRMDDNSVDVVFYPQLKAGRLDRFTDEERKALLEHRPVIAPVNTPEGREIQAFHQIDQGTNQIIYVPTPVIGRNLEYAANEMKLTNAELTCLQKGLPITVMDGDDLYTIGIDLNEKTGVRLTRGDEKKWREEQRQGFGRYNFGLNGCWVADGEGNLDYVPEASYTEELWEEMRKRNNMTLKH</sequence>
<dbReference type="PATRIC" id="fig|1321819.3.peg.583"/>
<comment type="caution">
    <text evidence="2">The sequence shown here is derived from an EMBL/GenBank/DDBJ whole genome shotgun (WGS) entry which is preliminary data.</text>
</comment>
<dbReference type="EMBL" id="AWSV01000040">
    <property type="protein sequence ID" value="ERI88248.1"/>
    <property type="molecule type" value="Genomic_DNA"/>
</dbReference>
<evidence type="ECO:0000313" key="3">
    <source>
        <dbReference type="Proteomes" id="UP000016496"/>
    </source>
</evidence>
<organism evidence="2 3">
    <name type="scientific">Bacteroides pyogenes F0041</name>
    <dbReference type="NCBI Taxonomy" id="1321819"/>
    <lineage>
        <taxon>Bacteria</taxon>
        <taxon>Pseudomonadati</taxon>
        <taxon>Bacteroidota</taxon>
        <taxon>Bacteroidia</taxon>
        <taxon>Bacteroidales</taxon>
        <taxon>Bacteroidaceae</taxon>
        <taxon>Bacteroides</taxon>
    </lineage>
</organism>
<dbReference type="InterPro" id="IPR025343">
    <property type="entry name" value="DUF4099"/>
</dbReference>
<dbReference type="Pfam" id="PF13351">
    <property type="entry name" value="DUF4099"/>
    <property type="match status" value="1"/>
</dbReference>